<keyword evidence="1" id="KW-1133">Transmembrane helix</keyword>
<feature type="domain" description="Stage V sporulation protein AA" evidence="2">
    <location>
        <begin position="4"/>
        <end position="87"/>
    </location>
</feature>
<dbReference type="RefSeq" id="WP_181753399.1">
    <property type="nucleotide sequence ID" value="NZ_JACEIQ010000017.1"/>
</dbReference>
<organism evidence="3 4">
    <name type="scientific">Paenactinomyces guangxiensis</name>
    <dbReference type="NCBI Taxonomy" id="1490290"/>
    <lineage>
        <taxon>Bacteria</taxon>
        <taxon>Bacillati</taxon>
        <taxon>Bacillota</taxon>
        <taxon>Bacilli</taxon>
        <taxon>Bacillales</taxon>
        <taxon>Thermoactinomycetaceae</taxon>
        <taxon>Paenactinomyces</taxon>
    </lineage>
</organism>
<reference evidence="3 4" key="1">
    <citation type="submission" date="2020-07" db="EMBL/GenBank/DDBJ databases">
        <authorList>
            <person name="Feng H."/>
        </authorList>
    </citation>
    <scope>NUCLEOTIDE SEQUENCE [LARGE SCALE GENOMIC DNA]</scope>
    <source>
        <strain evidence="4">s-10</strain>
    </source>
</reference>
<keyword evidence="1" id="KW-0812">Transmembrane</keyword>
<gene>
    <name evidence="3" type="ORF">H1191_15460</name>
</gene>
<proteinExistence type="predicted"/>
<evidence type="ECO:0000256" key="1">
    <source>
        <dbReference type="SAM" id="Phobius"/>
    </source>
</evidence>
<evidence type="ECO:0000259" key="2">
    <source>
        <dbReference type="Pfam" id="PF12164"/>
    </source>
</evidence>
<feature type="transmembrane region" description="Helical" evidence="1">
    <location>
        <begin position="96"/>
        <end position="116"/>
    </location>
</feature>
<keyword evidence="1" id="KW-0472">Membrane</keyword>
<keyword evidence="4" id="KW-1185">Reference proteome</keyword>
<dbReference type="Pfam" id="PF12164">
    <property type="entry name" value="SporV_AA"/>
    <property type="match status" value="1"/>
</dbReference>
<dbReference type="Gene3D" id="2.60.480.10">
    <property type="entry name" value="eubacterium ventriosum atcc domain"/>
    <property type="match status" value="1"/>
</dbReference>
<dbReference type="EMBL" id="JACEIQ010000017">
    <property type="protein sequence ID" value="MBA4495691.1"/>
    <property type="molecule type" value="Genomic_DNA"/>
</dbReference>
<accession>A0A7W2A8K0</accession>
<dbReference type="InterPro" id="IPR021997">
    <property type="entry name" value="SporV_AA"/>
</dbReference>
<name>A0A7W2A8K0_9BACL</name>
<evidence type="ECO:0000313" key="4">
    <source>
        <dbReference type="Proteomes" id="UP000535491"/>
    </source>
</evidence>
<sequence>MKPIVYLRLKKKLQAQPGQLLRIKDVSRLVGDESYKELQEIPVITASLEHGNFAVIDFLDLMHLIHQHNPTLDIRNIGPPQTVLEIQTPGKAPNPLLVIFVWIILFIGSGLAIMNFHTDVSMQEVHERIYYLITGEHVKRPFILQIPYSIGIGMGMIIFFNHLFKKRFNEEPSPMELEMYLYQEAIDQYVINDEKQKVEGSSREPSG</sequence>
<evidence type="ECO:0000313" key="3">
    <source>
        <dbReference type="EMBL" id="MBA4495691.1"/>
    </source>
</evidence>
<dbReference type="Proteomes" id="UP000535491">
    <property type="component" value="Unassembled WGS sequence"/>
</dbReference>
<feature type="transmembrane region" description="Helical" evidence="1">
    <location>
        <begin position="142"/>
        <end position="164"/>
    </location>
</feature>
<dbReference type="AlphaFoldDB" id="A0A7W2A8K0"/>
<protein>
    <submittedName>
        <fullName evidence="3">Stage V sporulation protein AA</fullName>
    </submittedName>
</protein>
<comment type="caution">
    <text evidence="3">The sequence shown here is derived from an EMBL/GenBank/DDBJ whole genome shotgun (WGS) entry which is preliminary data.</text>
</comment>
<dbReference type="InterPro" id="IPR038548">
    <property type="entry name" value="SporV_AA_N_sf"/>
</dbReference>